<proteinExistence type="predicted"/>
<sequence>MQQTLHAQTVVDDRLVIALPAPRPLLGRGVRMSAMEIPDSAKPTTKSMSFDEFLGFRLKKPDDMESVSLEAMEKASIEGAAGGKLCYQCRCTAVGR</sequence>
<gene>
    <name evidence="1" type="ORF">BECKFW1821B_GA0114236_11441</name>
    <name evidence="2" type="ORF">BECKFW1821C_GA0114237_101638</name>
</gene>
<accession>A0A450TL74</accession>
<dbReference type="EMBL" id="CAADFE010000016">
    <property type="protein sequence ID" value="VFJ68855.1"/>
    <property type="molecule type" value="Genomic_DNA"/>
</dbReference>
<evidence type="ECO:0000313" key="2">
    <source>
        <dbReference type="EMBL" id="VFJ68855.1"/>
    </source>
</evidence>
<dbReference type="EMBL" id="CAADFD010000144">
    <property type="protein sequence ID" value="VFJ68418.1"/>
    <property type="molecule type" value="Genomic_DNA"/>
</dbReference>
<evidence type="ECO:0000313" key="1">
    <source>
        <dbReference type="EMBL" id="VFJ68418.1"/>
    </source>
</evidence>
<protein>
    <submittedName>
        <fullName evidence="1">Uncharacterized protein</fullName>
    </submittedName>
</protein>
<organism evidence="1">
    <name type="scientific">Candidatus Kentrum sp. FW</name>
    <dbReference type="NCBI Taxonomy" id="2126338"/>
    <lineage>
        <taxon>Bacteria</taxon>
        <taxon>Pseudomonadati</taxon>
        <taxon>Pseudomonadota</taxon>
        <taxon>Gammaproteobacteria</taxon>
        <taxon>Candidatus Kentrum</taxon>
    </lineage>
</organism>
<reference evidence="1" key="1">
    <citation type="submission" date="2019-02" db="EMBL/GenBank/DDBJ databases">
        <authorList>
            <person name="Gruber-Vodicka R. H."/>
            <person name="Seah K. B. B."/>
        </authorList>
    </citation>
    <scope>NUCLEOTIDE SEQUENCE</scope>
    <source>
        <strain evidence="1">BECK_BZ106</strain>
        <strain evidence="2">BECK_BZ131</strain>
    </source>
</reference>
<dbReference type="AlphaFoldDB" id="A0A450TL74"/>
<name>A0A450TL74_9GAMM</name>